<keyword evidence="9" id="KW-1133">Transmembrane helix</keyword>
<keyword evidence="2 5" id="KW-0521">NADP</keyword>
<dbReference type="PANTHER" id="PTHR11645">
    <property type="entry name" value="PYRROLINE-5-CARBOXYLATE REDUCTASE"/>
    <property type="match status" value="1"/>
</dbReference>
<dbReference type="InterPro" id="IPR008927">
    <property type="entry name" value="6-PGluconate_DH-like_C_sf"/>
</dbReference>
<dbReference type="Proteomes" id="UP000216533">
    <property type="component" value="Unassembled WGS sequence"/>
</dbReference>
<dbReference type="Pfam" id="PF03807">
    <property type="entry name" value="F420_oxidored"/>
    <property type="match status" value="1"/>
</dbReference>
<evidence type="ECO:0000256" key="3">
    <source>
        <dbReference type="ARBA" id="ARBA00023002"/>
    </source>
</evidence>
<accession>A0A255DZC1</accession>
<feature type="transmembrane region" description="Helical" evidence="9">
    <location>
        <begin position="12"/>
        <end position="34"/>
    </location>
</feature>
<comment type="function">
    <text evidence="4 5">Catalyzes the reduction of 1-pyrroline-5-carboxylate (PCA) to L-proline.</text>
</comment>
<dbReference type="InterPro" id="IPR000304">
    <property type="entry name" value="Pyrroline-COOH_reductase"/>
</dbReference>
<dbReference type="EC" id="1.5.1.2" evidence="5 6"/>
<dbReference type="InterPro" id="IPR053790">
    <property type="entry name" value="P5CR-like_CS"/>
</dbReference>
<comment type="catalytic activity">
    <reaction evidence="5">
        <text>L-proline + NAD(+) = (S)-1-pyrroline-5-carboxylate + NADH + 2 H(+)</text>
        <dbReference type="Rhea" id="RHEA:14105"/>
        <dbReference type="ChEBI" id="CHEBI:15378"/>
        <dbReference type="ChEBI" id="CHEBI:17388"/>
        <dbReference type="ChEBI" id="CHEBI:57540"/>
        <dbReference type="ChEBI" id="CHEBI:57945"/>
        <dbReference type="ChEBI" id="CHEBI:60039"/>
        <dbReference type="EC" id="1.5.1.2"/>
    </reaction>
</comment>
<evidence type="ECO:0000256" key="5">
    <source>
        <dbReference type="HAMAP-Rule" id="MF_01925"/>
    </source>
</evidence>
<dbReference type="GO" id="GO:0055129">
    <property type="term" value="P:L-proline biosynthetic process"/>
    <property type="evidence" value="ECO:0007669"/>
    <property type="project" value="UniProtKB-UniRule"/>
</dbReference>
<evidence type="ECO:0000256" key="6">
    <source>
        <dbReference type="NCBIfam" id="TIGR00112"/>
    </source>
</evidence>
<reference evidence="12 13" key="1">
    <citation type="submission" date="2017-07" db="EMBL/GenBank/DDBJ databases">
        <title>Draft whole genome sequences of clinical Proprionibacteriaceae strains.</title>
        <authorList>
            <person name="Bernier A.-M."/>
            <person name="Bernard K."/>
            <person name="Domingo M.-C."/>
        </authorList>
    </citation>
    <scope>NUCLEOTIDE SEQUENCE [LARGE SCALE GENOMIC DNA]</scope>
    <source>
        <strain evidence="12 13">NML 160184</strain>
    </source>
</reference>
<evidence type="ECO:0000313" key="12">
    <source>
        <dbReference type="EMBL" id="OYN84658.1"/>
    </source>
</evidence>
<comment type="caution">
    <text evidence="12">The sequence shown here is derived from an EMBL/GenBank/DDBJ whole genome shotgun (WGS) entry which is preliminary data.</text>
</comment>
<dbReference type="InterPro" id="IPR036291">
    <property type="entry name" value="NAD(P)-bd_dom_sf"/>
</dbReference>
<dbReference type="EMBL" id="NMVI01000027">
    <property type="protein sequence ID" value="OYN84658.1"/>
    <property type="molecule type" value="Genomic_DNA"/>
</dbReference>
<dbReference type="InterPro" id="IPR029036">
    <property type="entry name" value="P5CR_dimer"/>
</dbReference>
<comment type="similarity">
    <text evidence="1 5 8">Belongs to the pyrroline-5-carboxylate reductase family.</text>
</comment>
<dbReference type="PIRSF" id="PIRSF000193">
    <property type="entry name" value="Pyrrol-5-carb_rd"/>
    <property type="match status" value="1"/>
</dbReference>
<dbReference type="AlphaFoldDB" id="A0A255DZC1"/>
<dbReference type="SUPFAM" id="SSF51735">
    <property type="entry name" value="NAD(P)-binding Rossmann-fold domains"/>
    <property type="match status" value="1"/>
</dbReference>
<sequence>MSTGGERTDRPRVCFLGAGTMAGAVIGGMLSAGWPADRITATHRRPEGRAAVAEKYGIEVTETSPEAVADADLVVVAVKPYAALDVLASVAEGLSPHTVVASLCAGITCAAMESTLESTGRVQLARLSVVRVMPNTACLVRAGVSGISAGRHADEQALARVVEVMQTVGSTVEVPEAQQDALAAVSGSGGAYLALVAEAMIEAGVHQGLPRTVADDLVRQTFAGAAALLVEGEHPAVLREQVTSPAGSTAAAINALESAGVRAAFLSAIAAATERNRALGAPADESR</sequence>
<protein>
    <recommendedName>
        <fullName evidence="5 6">Pyrroline-5-carboxylate reductase</fullName>
        <shortName evidence="5">P5C reductase</shortName>
        <shortName evidence="5">P5CR</shortName>
        <ecNumber evidence="5 6">1.5.1.2</ecNumber>
    </recommendedName>
    <alternativeName>
        <fullName evidence="5">PCA reductase</fullName>
    </alternativeName>
</protein>
<proteinExistence type="inferred from homology"/>
<organism evidence="12 13">
    <name type="scientific">Parenemella sanctibonifatiensis</name>
    <dbReference type="NCBI Taxonomy" id="2016505"/>
    <lineage>
        <taxon>Bacteria</taxon>
        <taxon>Bacillati</taxon>
        <taxon>Actinomycetota</taxon>
        <taxon>Actinomycetes</taxon>
        <taxon>Propionibacteriales</taxon>
        <taxon>Propionibacteriaceae</taxon>
        <taxon>Parenemella</taxon>
    </lineage>
</organism>
<evidence type="ECO:0000256" key="9">
    <source>
        <dbReference type="SAM" id="Phobius"/>
    </source>
</evidence>
<dbReference type="FunFam" id="1.10.3730.10:FF:000001">
    <property type="entry name" value="Pyrroline-5-carboxylate reductase"/>
    <property type="match status" value="1"/>
</dbReference>
<dbReference type="HAMAP" id="MF_01925">
    <property type="entry name" value="P5C_reductase"/>
    <property type="match status" value="1"/>
</dbReference>
<evidence type="ECO:0000313" key="13">
    <source>
        <dbReference type="Proteomes" id="UP000216533"/>
    </source>
</evidence>
<dbReference type="PROSITE" id="PS00521">
    <property type="entry name" value="P5CR"/>
    <property type="match status" value="1"/>
</dbReference>
<dbReference type="GO" id="GO:0004735">
    <property type="term" value="F:pyrroline-5-carboxylate reductase activity"/>
    <property type="evidence" value="ECO:0007669"/>
    <property type="project" value="UniProtKB-UniRule"/>
</dbReference>
<keyword evidence="5 8" id="KW-0028">Amino-acid biosynthesis</keyword>
<evidence type="ECO:0000256" key="8">
    <source>
        <dbReference type="RuleBase" id="RU003903"/>
    </source>
</evidence>
<comment type="catalytic activity">
    <reaction evidence="5 8">
        <text>L-proline + NADP(+) = (S)-1-pyrroline-5-carboxylate + NADPH + 2 H(+)</text>
        <dbReference type="Rhea" id="RHEA:14109"/>
        <dbReference type="ChEBI" id="CHEBI:15378"/>
        <dbReference type="ChEBI" id="CHEBI:17388"/>
        <dbReference type="ChEBI" id="CHEBI:57783"/>
        <dbReference type="ChEBI" id="CHEBI:58349"/>
        <dbReference type="ChEBI" id="CHEBI:60039"/>
        <dbReference type="EC" id="1.5.1.2"/>
    </reaction>
</comment>
<feature type="binding site" evidence="7">
    <location>
        <begin position="16"/>
        <end position="21"/>
    </location>
    <ligand>
        <name>NADP(+)</name>
        <dbReference type="ChEBI" id="CHEBI:58349"/>
    </ligand>
</feature>
<evidence type="ECO:0000259" key="10">
    <source>
        <dbReference type="Pfam" id="PF03807"/>
    </source>
</evidence>
<feature type="domain" description="Pyrroline-5-carboxylate reductase catalytic N-terminal" evidence="10">
    <location>
        <begin position="12"/>
        <end position="105"/>
    </location>
</feature>
<keyword evidence="5 8" id="KW-0641">Proline biosynthesis</keyword>
<evidence type="ECO:0000256" key="2">
    <source>
        <dbReference type="ARBA" id="ARBA00022857"/>
    </source>
</evidence>
<comment type="subcellular location">
    <subcellularLocation>
        <location evidence="5">Cytoplasm</location>
    </subcellularLocation>
</comment>
<dbReference type="NCBIfam" id="TIGR00112">
    <property type="entry name" value="proC"/>
    <property type="match status" value="1"/>
</dbReference>
<comment type="pathway">
    <text evidence="5 8">Amino-acid biosynthesis; L-proline biosynthesis; L-proline from L-glutamate 5-semialdehyde: step 1/1.</text>
</comment>
<dbReference type="UniPathway" id="UPA00098">
    <property type="reaction ID" value="UER00361"/>
</dbReference>
<dbReference type="Pfam" id="PF14748">
    <property type="entry name" value="P5CR_dimer"/>
    <property type="match status" value="1"/>
</dbReference>
<keyword evidence="9" id="KW-0472">Membrane</keyword>
<keyword evidence="5" id="KW-0963">Cytoplasm</keyword>
<dbReference type="SUPFAM" id="SSF48179">
    <property type="entry name" value="6-phosphogluconate dehydrogenase C-terminal domain-like"/>
    <property type="match status" value="1"/>
</dbReference>
<dbReference type="PANTHER" id="PTHR11645:SF0">
    <property type="entry name" value="PYRROLINE-5-CARBOXYLATE REDUCTASE 3"/>
    <property type="match status" value="1"/>
</dbReference>
<dbReference type="InterPro" id="IPR028939">
    <property type="entry name" value="P5C_Rdtase_cat_N"/>
</dbReference>
<feature type="binding site" evidence="7">
    <location>
        <begin position="77"/>
        <end position="80"/>
    </location>
    <ligand>
        <name>NADP(+)</name>
        <dbReference type="ChEBI" id="CHEBI:58349"/>
    </ligand>
</feature>
<evidence type="ECO:0000256" key="7">
    <source>
        <dbReference type="PIRSR" id="PIRSR000193-1"/>
    </source>
</evidence>
<name>A0A255DZC1_9ACTN</name>
<dbReference type="GO" id="GO:0005737">
    <property type="term" value="C:cytoplasm"/>
    <property type="evidence" value="ECO:0007669"/>
    <property type="project" value="UniProtKB-SubCell"/>
</dbReference>
<dbReference type="Gene3D" id="3.40.50.720">
    <property type="entry name" value="NAD(P)-binding Rossmann-like Domain"/>
    <property type="match status" value="1"/>
</dbReference>
<evidence type="ECO:0000256" key="4">
    <source>
        <dbReference type="ARBA" id="ARBA00058118"/>
    </source>
</evidence>
<keyword evidence="3 5" id="KW-0560">Oxidoreductase</keyword>
<keyword evidence="9" id="KW-0812">Transmembrane</keyword>
<gene>
    <name evidence="5 12" type="primary">proC</name>
    <name evidence="12" type="ORF">CGZ92_12570</name>
</gene>
<dbReference type="Gene3D" id="1.10.3730.10">
    <property type="entry name" value="ProC C-terminal domain-like"/>
    <property type="match status" value="1"/>
</dbReference>
<evidence type="ECO:0000259" key="11">
    <source>
        <dbReference type="Pfam" id="PF14748"/>
    </source>
</evidence>
<evidence type="ECO:0000256" key="1">
    <source>
        <dbReference type="ARBA" id="ARBA00005525"/>
    </source>
</evidence>
<dbReference type="RefSeq" id="WP_094451720.1">
    <property type="nucleotide sequence ID" value="NZ_NMVI01000027.1"/>
</dbReference>
<feature type="domain" description="Pyrroline-5-carboxylate reductase dimerisation" evidence="11">
    <location>
        <begin position="176"/>
        <end position="278"/>
    </location>
</feature>